<evidence type="ECO:0000313" key="2">
    <source>
        <dbReference type="EMBL" id="CUM89231.1"/>
    </source>
</evidence>
<dbReference type="InterPro" id="IPR012334">
    <property type="entry name" value="Pectin_lyas_fold"/>
</dbReference>
<dbReference type="Proteomes" id="UP000095553">
    <property type="component" value="Unassembled WGS sequence"/>
</dbReference>
<dbReference type="AlphaFoldDB" id="A0A173TA01"/>
<dbReference type="RefSeq" id="WP_055072922.1">
    <property type="nucleotide sequence ID" value="NZ_CYXT01000007.1"/>
</dbReference>
<dbReference type="Proteomes" id="UP000095598">
    <property type="component" value="Unassembled WGS sequence"/>
</dbReference>
<keyword evidence="1" id="KW-0732">Signal</keyword>
<evidence type="ECO:0000313" key="5">
    <source>
        <dbReference type="Proteomes" id="UP000095598"/>
    </source>
</evidence>
<name>A0A173TA01_ANAHA</name>
<sequence>MKKRKLVFAITAITVFSAMMLTSNTKAQAAAKKTYTITPKSSPYKGKYKKAKGYYNSTTKQYFAIRSYLELLEKKGGGKLVIKKGTYKIPNVLYIPSNVTIELKDGVTIKKIMKTKAKKMNPGGGIFELLEPSKAKKKGVHGRYNGVHDVKIYSTGKAVIDQDYQGKTGQNCIALVMCHNRNVTIEGITFKNMKYGHFIEMDASQNVNVNRCTFTGYKASKRHTSEAINLDTPDKKTRGFTHGWSQYDCTPNQNVQITNCIFSNLEKAIGTHQYSVEKYHTDISISDCMIKNCVSGGIEMMNWQRVSLTNTRFMNIGKNSKGKYTSYNRDRKIRAILVRGGVSEINIKDCTFQNLPRVMQCMPWKNQNTATQYPMIYNHITQEEYQRIASQNKVLRGVDVPYIIVNTRYNDYNYPEKYYF</sequence>
<gene>
    <name evidence="3" type="primary">pfbA</name>
    <name evidence="2" type="ORF">ERS852425_01276</name>
    <name evidence="3" type="ORF">ERS852571_01878</name>
</gene>
<proteinExistence type="predicted"/>
<dbReference type="SMART" id="SM00710">
    <property type="entry name" value="PbH1"/>
    <property type="match status" value="4"/>
</dbReference>
<dbReference type="InterPro" id="IPR011050">
    <property type="entry name" value="Pectin_lyase_fold/virulence"/>
</dbReference>
<dbReference type="SUPFAM" id="SSF51126">
    <property type="entry name" value="Pectin lyase-like"/>
    <property type="match status" value="1"/>
</dbReference>
<dbReference type="EMBL" id="CYXY01000010">
    <property type="protein sequence ID" value="CUM99554.1"/>
    <property type="molecule type" value="Genomic_DNA"/>
</dbReference>
<evidence type="ECO:0000313" key="4">
    <source>
        <dbReference type="Proteomes" id="UP000095553"/>
    </source>
</evidence>
<dbReference type="Gene3D" id="2.160.20.10">
    <property type="entry name" value="Single-stranded right-handed beta-helix, Pectin lyase-like"/>
    <property type="match status" value="1"/>
</dbReference>
<evidence type="ECO:0000256" key="1">
    <source>
        <dbReference type="SAM" id="SignalP"/>
    </source>
</evidence>
<dbReference type="EMBL" id="CYXT01000007">
    <property type="protein sequence ID" value="CUM89231.1"/>
    <property type="molecule type" value="Genomic_DNA"/>
</dbReference>
<feature type="chain" id="PRO_5014250342" evidence="1">
    <location>
        <begin position="30"/>
        <end position="420"/>
    </location>
</feature>
<accession>A0A173TA01</accession>
<reference evidence="4 5" key="1">
    <citation type="submission" date="2015-09" db="EMBL/GenBank/DDBJ databases">
        <authorList>
            <consortium name="Pathogen Informatics"/>
        </authorList>
    </citation>
    <scope>NUCLEOTIDE SEQUENCE [LARGE SCALE GENOMIC DNA]</scope>
    <source>
        <strain evidence="2 5">2789STDY5608868</strain>
        <strain evidence="3 4">2789STDY5834959</strain>
    </source>
</reference>
<feature type="signal peptide" evidence="1">
    <location>
        <begin position="1"/>
        <end position="29"/>
    </location>
</feature>
<protein>
    <submittedName>
        <fullName evidence="3">Plasmin and fibronectin-binding protein A</fullName>
    </submittedName>
</protein>
<evidence type="ECO:0000313" key="3">
    <source>
        <dbReference type="EMBL" id="CUM99554.1"/>
    </source>
</evidence>
<organism evidence="3 4">
    <name type="scientific">Anaerostipes hadrus</name>
    <dbReference type="NCBI Taxonomy" id="649756"/>
    <lineage>
        <taxon>Bacteria</taxon>
        <taxon>Bacillati</taxon>
        <taxon>Bacillota</taxon>
        <taxon>Clostridia</taxon>
        <taxon>Lachnospirales</taxon>
        <taxon>Lachnospiraceae</taxon>
        <taxon>Anaerostipes</taxon>
    </lineage>
</organism>
<dbReference type="InterPro" id="IPR006626">
    <property type="entry name" value="PbH1"/>
</dbReference>